<evidence type="ECO:0000313" key="1">
    <source>
        <dbReference type="EMBL" id="AMS03651.1"/>
    </source>
</evidence>
<name>A0A142KC18_9CAUD</name>
<reference evidence="2" key="1">
    <citation type="submission" date="2016-03" db="EMBL/GenBank/DDBJ databases">
        <authorList>
            <person name="Berryman E.N."/>
            <person name="Forrest K.M."/>
            <person name="McHale L."/>
            <person name="Wertz A.T."/>
            <person name="Zhuang Z."/>
            <person name="Kasturiarachi N.S."/>
            <person name="Pressimone C.A."/>
            <person name="Schiebel J.G."/>
            <person name="Furbee E.C."/>
            <person name="Grubb S.R."/>
            <person name="Warner M.H."/>
            <person name="Montgomery M.T."/>
            <person name="Garlena R.A."/>
            <person name="Russell D.A."/>
            <person name="Pope W.H."/>
            <person name="Jacobs-Sera D."/>
            <person name="Hendrix R.W."/>
            <person name="Hatfull G.F."/>
        </authorList>
    </citation>
    <scope>NUCLEOTIDE SEQUENCE [LARGE SCALE GENOMIC DNA]</scope>
</reference>
<dbReference type="KEGG" id="vg:29125581"/>
<dbReference type="GeneID" id="29125581"/>
<gene>
    <name evidence="1" type="primary">16</name>
    <name evidence="1" type="ORF">SEA_BETTERKATZ_16</name>
</gene>
<dbReference type="OrthoDB" id="21406at10239"/>
<keyword evidence="2" id="KW-1185">Reference proteome</keyword>
<accession>A0A142KC18</accession>
<proteinExistence type="predicted"/>
<dbReference type="RefSeq" id="YP_009302773.1">
    <property type="nucleotide sequence ID" value="NC_031247.1"/>
</dbReference>
<evidence type="ECO:0000313" key="2">
    <source>
        <dbReference type="Proteomes" id="UP000203938"/>
    </source>
</evidence>
<dbReference type="EMBL" id="KU963261">
    <property type="protein sequence ID" value="AMS03651.1"/>
    <property type="molecule type" value="Genomic_DNA"/>
</dbReference>
<protein>
    <submittedName>
        <fullName evidence="1">Major tail protein</fullName>
    </submittedName>
</protein>
<organism evidence="1 2">
    <name type="scientific">Gordonia phage BetterKatz</name>
    <dbReference type="NCBI Taxonomy" id="1821551"/>
    <lineage>
        <taxon>Viruses</taxon>
        <taxon>Duplodnaviria</taxon>
        <taxon>Heunggongvirae</taxon>
        <taxon>Uroviricota</taxon>
        <taxon>Caudoviricetes</taxon>
        <taxon>Betterkatzvirus</taxon>
        <taxon>Betterkatzvirus betterkatz</taxon>
    </lineage>
</organism>
<dbReference type="Proteomes" id="UP000203938">
    <property type="component" value="Segment"/>
</dbReference>
<sequence length="181" mass="20177">MAGNADNVKLWDGADVLIFTGAGEPSSTATPATLPATITDDWPTDWKYVGLLKGDSGFQDSREWSETDIPAWGYGTVKVSSKDFKDTRKFTAIEDNETTFGLIWPGSDDTKIVVPKPANRYIAFQLVDDDGGKVRYISKRKARIWAPNWNQVEGQVDGYEFDSRIFPDSNKELYRVQKAAA</sequence>